<dbReference type="RefSeq" id="WP_132077122.1">
    <property type="nucleotide sequence ID" value="NZ_DAIMLW010000147.1"/>
</dbReference>
<accession>A0A4R1Q440</accession>
<dbReference type="OrthoDB" id="1683938at2"/>
<comment type="caution">
    <text evidence="1">The sequence shown here is derived from an EMBL/GenBank/DDBJ whole genome shotgun (WGS) entry which is preliminary data.</text>
</comment>
<sequence length="77" mass="8780">MDIKSGLEIVRQHKEFNAKINELEQAIHKLSGYGYTQGVLEEELRLLKEALQALEDTRFRMVDRVVIGPSMLGGTHK</sequence>
<protein>
    <submittedName>
        <fullName evidence="1">Uncharacterized protein</fullName>
    </submittedName>
</protein>
<name>A0A4R1Q440_9FIRM</name>
<dbReference type="EMBL" id="SLUI01000003">
    <property type="protein sequence ID" value="TCL38802.1"/>
    <property type="molecule type" value="Genomic_DNA"/>
</dbReference>
<organism evidence="1 2">
    <name type="scientific">Anaerospora hongkongensis</name>
    <dbReference type="NCBI Taxonomy" id="244830"/>
    <lineage>
        <taxon>Bacteria</taxon>
        <taxon>Bacillati</taxon>
        <taxon>Bacillota</taxon>
        <taxon>Negativicutes</taxon>
        <taxon>Selenomonadales</taxon>
        <taxon>Sporomusaceae</taxon>
        <taxon>Anaerospora</taxon>
    </lineage>
</organism>
<reference evidence="1 2" key="1">
    <citation type="submission" date="2019-03" db="EMBL/GenBank/DDBJ databases">
        <title>Genomic Encyclopedia of Type Strains, Phase IV (KMG-IV): sequencing the most valuable type-strain genomes for metagenomic binning, comparative biology and taxonomic classification.</title>
        <authorList>
            <person name="Goeker M."/>
        </authorList>
    </citation>
    <scope>NUCLEOTIDE SEQUENCE [LARGE SCALE GENOMIC DNA]</scope>
    <source>
        <strain evidence="1 2">DSM 15969</strain>
    </source>
</reference>
<dbReference type="AlphaFoldDB" id="A0A4R1Q440"/>
<gene>
    <name evidence="1" type="ORF">EV210_103285</name>
</gene>
<dbReference type="Proteomes" id="UP000295063">
    <property type="component" value="Unassembled WGS sequence"/>
</dbReference>
<proteinExistence type="predicted"/>
<evidence type="ECO:0000313" key="1">
    <source>
        <dbReference type="EMBL" id="TCL38802.1"/>
    </source>
</evidence>
<evidence type="ECO:0000313" key="2">
    <source>
        <dbReference type="Proteomes" id="UP000295063"/>
    </source>
</evidence>
<keyword evidence="2" id="KW-1185">Reference proteome</keyword>